<evidence type="ECO:0000313" key="4">
    <source>
        <dbReference type="Proteomes" id="UP000220904"/>
    </source>
</evidence>
<dbReference type="PANTHER" id="PTHR42842:SF3">
    <property type="entry name" value="FAD_NAD(P)-BINDING OXIDOREDUCTASE FAMILY PROTEIN"/>
    <property type="match status" value="1"/>
</dbReference>
<dbReference type="Pfam" id="PF21688">
    <property type="entry name" value="FAD-depend_C"/>
    <property type="match status" value="1"/>
</dbReference>
<dbReference type="Gene3D" id="3.30.70.2700">
    <property type="match status" value="1"/>
</dbReference>
<protein>
    <recommendedName>
        <fullName evidence="5">FAD dependent oxidoreductase domain-containing protein</fullName>
    </recommendedName>
</protein>
<dbReference type="AlphaFoldDB" id="A0A2A7B5U1"/>
<dbReference type="SUPFAM" id="SSF51905">
    <property type="entry name" value="FAD/NAD(P)-binding domain"/>
    <property type="match status" value="1"/>
</dbReference>
<name>A0A2A7B5U1_9FIRM</name>
<dbReference type="OrthoDB" id="9772594at2"/>
<dbReference type="Pfam" id="PF01266">
    <property type="entry name" value="DAO"/>
    <property type="match status" value="1"/>
</dbReference>
<feature type="domain" description="FAD dependent oxidoreductase" evidence="1">
    <location>
        <begin position="209"/>
        <end position="276"/>
    </location>
</feature>
<dbReference type="InterPro" id="IPR036188">
    <property type="entry name" value="FAD/NAD-bd_sf"/>
</dbReference>
<sequence>MILVRDIRLPLSAGEPQAFEKALHLARIPRSKAAHLGVAKLSVDARHGQPRLVYTVAVTLKDEGEESAFAGASPCVALRSRTDFSVQNGTEPLAHRPIVCGLGPAGLFAALLLARQGYRPIVLERGPALDERVKAVEHFSATGELNENANIQFGEGGAGTFSDGKLTTRIGDALCGFVTEVFLQHGAPAEIAWKQKPHVGTDLLRGVITSIRKEIESLGGEVHFNTALTGFVRKDGRLVGVQTTQGSFPCEALVFAVGHSARDTFEMLMDSGLVLECKPFSVGFRAEHLQSAIEKSLYHEAAGHPALPRGEYQLSQHVGSRCVYTFCMCPGGQVVASASEAGRVVTNGMSYHARSGKNANAAVMVSVGAEDFGNDPRRAIAFQRELEANAYQAGRAGGAYAAPAENVRSFLEGRGELHIGTVEPTYDRGVVAADLGALLPGELADTLRAGLRAYERKIAGYTAPDAVLTGLETRTSSPVRLKREEDLESAQLAGLYPCGEGAGYAGGIMSAAVDGLRVARAIIGRYRPAEG</sequence>
<dbReference type="Proteomes" id="UP000220904">
    <property type="component" value="Unassembled WGS sequence"/>
</dbReference>
<accession>A0A2A7B5U1</accession>
<dbReference type="InterPro" id="IPR028348">
    <property type="entry name" value="FAD-binding_protein"/>
</dbReference>
<organism evidence="3 4">
    <name type="scientific">Faecalibacterium prausnitzii</name>
    <dbReference type="NCBI Taxonomy" id="853"/>
    <lineage>
        <taxon>Bacteria</taxon>
        <taxon>Bacillati</taxon>
        <taxon>Bacillota</taxon>
        <taxon>Clostridia</taxon>
        <taxon>Eubacteriales</taxon>
        <taxon>Oscillospiraceae</taxon>
        <taxon>Faecalibacterium</taxon>
    </lineage>
</organism>
<proteinExistence type="predicted"/>
<dbReference type="Gene3D" id="3.50.50.60">
    <property type="entry name" value="FAD/NAD(P)-binding domain"/>
    <property type="match status" value="2"/>
</dbReference>
<evidence type="ECO:0000259" key="2">
    <source>
        <dbReference type="Pfam" id="PF21688"/>
    </source>
</evidence>
<gene>
    <name evidence="3" type="ORF">CHR60_08170</name>
</gene>
<dbReference type="PIRSF" id="PIRSF038984">
    <property type="entry name" value="FAD_binding_protein"/>
    <property type="match status" value="1"/>
</dbReference>
<dbReference type="PANTHER" id="PTHR42842">
    <property type="entry name" value="FAD/NAD(P)-BINDING OXIDOREDUCTASE"/>
    <property type="match status" value="1"/>
</dbReference>
<dbReference type="RefSeq" id="WP_097792559.1">
    <property type="nucleotide sequence ID" value="NZ_NOUV01000014.1"/>
</dbReference>
<evidence type="ECO:0008006" key="5">
    <source>
        <dbReference type="Google" id="ProtNLM"/>
    </source>
</evidence>
<dbReference type="InterPro" id="IPR049516">
    <property type="entry name" value="FAD-depend_C"/>
</dbReference>
<comment type="caution">
    <text evidence="3">The sequence shown here is derived from an EMBL/GenBank/DDBJ whole genome shotgun (WGS) entry which is preliminary data.</text>
</comment>
<dbReference type="EMBL" id="NOUV01000014">
    <property type="protein sequence ID" value="PDX86699.1"/>
    <property type="molecule type" value="Genomic_DNA"/>
</dbReference>
<dbReference type="InterPro" id="IPR006076">
    <property type="entry name" value="FAD-dep_OxRdtase"/>
</dbReference>
<evidence type="ECO:0000259" key="1">
    <source>
        <dbReference type="Pfam" id="PF01266"/>
    </source>
</evidence>
<reference evidence="3 4" key="1">
    <citation type="journal article" date="2017" name="Front. Microbiol.">
        <title>New Insights into the Diversity of the Genus Faecalibacterium.</title>
        <authorList>
            <person name="Benevides L."/>
            <person name="Burman S."/>
            <person name="Martin R."/>
            <person name="Robert V."/>
            <person name="Thomas M."/>
            <person name="Miquel S."/>
            <person name="Chain F."/>
            <person name="Sokol H."/>
            <person name="Bermudez-Humaran L.G."/>
            <person name="Morrison M."/>
            <person name="Langella P."/>
            <person name="Azevedo V.A."/>
            <person name="Chatel J.M."/>
            <person name="Soares S."/>
        </authorList>
    </citation>
    <scope>NUCLEOTIDE SEQUENCE [LARGE SCALE GENOMIC DNA]</scope>
    <source>
        <strain evidence="3 4">AHMP21</strain>
    </source>
</reference>
<feature type="domain" description="FAD-dependent protein C-terminal" evidence="2">
    <location>
        <begin position="279"/>
        <end position="475"/>
    </location>
</feature>
<evidence type="ECO:0000313" key="3">
    <source>
        <dbReference type="EMBL" id="PDX86699.1"/>
    </source>
</evidence>